<evidence type="ECO:0000256" key="2">
    <source>
        <dbReference type="ARBA" id="ARBA00023015"/>
    </source>
</evidence>
<dbReference type="InterPro" id="IPR050142">
    <property type="entry name" value="MADS-box/MEF2_TF"/>
</dbReference>
<dbReference type="InterPro" id="IPR002100">
    <property type="entry name" value="TF_MADSbox"/>
</dbReference>
<comment type="caution">
    <text evidence="9">The sequence shown here is derived from an EMBL/GenBank/DDBJ whole genome shotgun (WGS) entry which is preliminary data.</text>
</comment>
<evidence type="ECO:0000313" key="9">
    <source>
        <dbReference type="EMBL" id="KAK4792473.1"/>
    </source>
</evidence>
<comment type="subcellular location">
    <subcellularLocation>
        <location evidence="1">Nucleus</location>
    </subcellularLocation>
</comment>
<dbReference type="SUPFAM" id="SSF55455">
    <property type="entry name" value="SRF-like"/>
    <property type="match status" value="1"/>
</dbReference>
<reference evidence="9 10" key="1">
    <citation type="journal article" date="2023" name="Hortic Res">
        <title>Pangenome of water caltrop reveals structural variations and asymmetric subgenome divergence after allopolyploidization.</title>
        <authorList>
            <person name="Zhang X."/>
            <person name="Chen Y."/>
            <person name="Wang L."/>
            <person name="Yuan Y."/>
            <person name="Fang M."/>
            <person name="Shi L."/>
            <person name="Lu R."/>
            <person name="Comes H.P."/>
            <person name="Ma Y."/>
            <person name="Chen Y."/>
            <person name="Huang G."/>
            <person name="Zhou Y."/>
            <person name="Zheng Z."/>
            <person name="Qiu Y."/>
        </authorList>
    </citation>
    <scope>NUCLEOTIDE SEQUENCE [LARGE SCALE GENOMIC DNA]</scope>
    <source>
        <strain evidence="9">F231</strain>
    </source>
</reference>
<evidence type="ECO:0000256" key="3">
    <source>
        <dbReference type="ARBA" id="ARBA00023125"/>
    </source>
</evidence>
<evidence type="ECO:0000313" key="10">
    <source>
        <dbReference type="Proteomes" id="UP001346149"/>
    </source>
</evidence>
<keyword evidence="6" id="KW-0175">Coiled coil</keyword>
<feature type="domain" description="MADS-box" evidence="7">
    <location>
        <begin position="1"/>
        <end position="61"/>
    </location>
</feature>
<organism evidence="9 10">
    <name type="scientific">Trapa natans</name>
    <name type="common">Water chestnut</name>
    <dbReference type="NCBI Taxonomy" id="22666"/>
    <lineage>
        <taxon>Eukaryota</taxon>
        <taxon>Viridiplantae</taxon>
        <taxon>Streptophyta</taxon>
        <taxon>Embryophyta</taxon>
        <taxon>Tracheophyta</taxon>
        <taxon>Spermatophyta</taxon>
        <taxon>Magnoliopsida</taxon>
        <taxon>eudicotyledons</taxon>
        <taxon>Gunneridae</taxon>
        <taxon>Pentapetalae</taxon>
        <taxon>rosids</taxon>
        <taxon>malvids</taxon>
        <taxon>Myrtales</taxon>
        <taxon>Lythraceae</taxon>
        <taxon>Trapa</taxon>
    </lineage>
</organism>
<dbReference type="PANTHER" id="PTHR48019">
    <property type="entry name" value="SERUM RESPONSE FACTOR HOMOLOG"/>
    <property type="match status" value="1"/>
</dbReference>
<dbReference type="SMART" id="SM00432">
    <property type="entry name" value="MADS"/>
    <property type="match status" value="1"/>
</dbReference>
<dbReference type="InterPro" id="IPR036879">
    <property type="entry name" value="TF_MADSbox_sf"/>
</dbReference>
<dbReference type="Gene3D" id="3.40.1810.10">
    <property type="entry name" value="Transcription factor, MADS-box"/>
    <property type="match status" value="1"/>
</dbReference>
<dbReference type="Proteomes" id="UP001346149">
    <property type="component" value="Unassembled WGS sequence"/>
</dbReference>
<dbReference type="GO" id="GO:0000977">
    <property type="term" value="F:RNA polymerase II transcription regulatory region sequence-specific DNA binding"/>
    <property type="evidence" value="ECO:0007669"/>
    <property type="project" value="InterPro"/>
</dbReference>
<gene>
    <name evidence="9" type="ORF">SAY86_022908</name>
</gene>
<evidence type="ECO:0000259" key="8">
    <source>
        <dbReference type="PROSITE" id="PS51297"/>
    </source>
</evidence>
<dbReference type="AlphaFoldDB" id="A0AAN7M6F2"/>
<evidence type="ECO:0000256" key="5">
    <source>
        <dbReference type="ARBA" id="ARBA00023242"/>
    </source>
</evidence>
<dbReference type="GO" id="GO:0046983">
    <property type="term" value="F:protein dimerization activity"/>
    <property type="evidence" value="ECO:0007669"/>
    <property type="project" value="InterPro"/>
</dbReference>
<sequence>MARKRIQIKKIENPSARQVTFSKRRRGLIKKAHQLSVLCDAEIGLIIFSSTGKLFEFSSSSIEQVVQRRIDQLSEKSLNPYPEPQEEDTGHALLRKEVAERTREVRQLRGEDLQELSLDQLEQLEKSMQEGLVRVSELKTERITSEISALKTKGTQLLEMNQHLRMMVKINAANEALKTGPNRVHQNGHLSMGDGASCSNLGFDTSLKLGLPFP</sequence>
<dbReference type="PROSITE" id="PS00350">
    <property type="entry name" value="MADS_BOX_1"/>
    <property type="match status" value="1"/>
</dbReference>
<dbReference type="EMBL" id="JAXQNO010000008">
    <property type="protein sequence ID" value="KAK4792473.1"/>
    <property type="molecule type" value="Genomic_DNA"/>
</dbReference>
<dbReference type="Pfam" id="PF00319">
    <property type="entry name" value="SRF-TF"/>
    <property type="match status" value="1"/>
</dbReference>
<dbReference type="GO" id="GO:0045944">
    <property type="term" value="P:positive regulation of transcription by RNA polymerase II"/>
    <property type="evidence" value="ECO:0007669"/>
    <property type="project" value="InterPro"/>
</dbReference>
<dbReference type="PROSITE" id="PS50066">
    <property type="entry name" value="MADS_BOX_2"/>
    <property type="match status" value="1"/>
</dbReference>
<evidence type="ECO:0000259" key="7">
    <source>
        <dbReference type="PROSITE" id="PS50066"/>
    </source>
</evidence>
<keyword evidence="3" id="KW-0238">DNA-binding</keyword>
<dbReference type="Pfam" id="PF01486">
    <property type="entry name" value="K-box"/>
    <property type="match status" value="1"/>
</dbReference>
<evidence type="ECO:0000256" key="6">
    <source>
        <dbReference type="SAM" id="Coils"/>
    </source>
</evidence>
<proteinExistence type="predicted"/>
<dbReference type="PROSITE" id="PS51297">
    <property type="entry name" value="K_BOX"/>
    <property type="match status" value="1"/>
</dbReference>
<keyword evidence="2" id="KW-0805">Transcription regulation</keyword>
<keyword evidence="4" id="KW-0804">Transcription</keyword>
<dbReference type="CDD" id="cd00265">
    <property type="entry name" value="MADS_MEF2_like"/>
    <property type="match status" value="1"/>
</dbReference>
<keyword evidence="5" id="KW-0539">Nucleus</keyword>
<dbReference type="InterPro" id="IPR033896">
    <property type="entry name" value="MEF2-like_N"/>
</dbReference>
<protein>
    <submittedName>
        <fullName evidence="9">Uncharacterized protein</fullName>
    </submittedName>
</protein>
<dbReference type="InterPro" id="IPR002487">
    <property type="entry name" value="TF_Kbox"/>
</dbReference>
<feature type="coiled-coil region" evidence="6">
    <location>
        <begin position="91"/>
        <end position="141"/>
    </location>
</feature>
<dbReference type="GO" id="GO:0003700">
    <property type="term" value="F:DNA-binding transcription factor activity"/>
    <property type="evidence" value="ECO:0007669"/>
    <property type="project" value="InterPro"/>
</dbReference>
<feature type="domain" description="K-box" evidence="8">
    <location>
        <begin position="84"/>
        <end position="176"/>
    </location>
</feature>
<dbReference type="GO" id="GO:0005634">
    <property type="term" value="C:nucleus"/>
    <property type="evidence" value="ECO:0007669"/>
    <property type="project" value="UniProtKB-SubCell"/>
</dbReference>
<evidence type="ECO:0000256" key="1">
    <source>
        <dbReference type="ARBA" id="ARBA00004123"/>
    </source>
</evidence>
<keyword evidence="10" id="KW-1185">Reference proteome</keyword>
<evidence type="ECO:0000256" key="4">
    <source>
        <dbReference type="ARBA" id="ARBA00023163"/>
    </source>
</evidence>
<accession>A0AAN7M6F2</accession>
<dbReference type="PRINTS" id="PR00404">
    <property type="entry name" value="MADSDOMAIN"/>
</dbReference>
<name>A0AAN7M6F2_TRANT</name>